<reference evidence="10 11" key="1">
    <citation type="journal article" date="2015" name="Sci. Rep.">
        <title>Genome of the facultative scuticociliatosis pathogen Pseudocohnilembus persalinus provides insight into its virulence through horizontal gene transfer.</title>
        <authorList>
            <person name="Xiong J."/>
            <person name="Wang G."/>
            <person name="Cheng J."/>
            <person name="Tian M."/>
            <person name="Pan X."/>
            <person name="Warren A."/>
            <person name="Jiang C."/>
            <person name="Yuan D."/>
            <person name="Miao W."/>
        </authorList>
    </citation>
    <scope>NUCLEOTIDE SEQUENCE [LARGE SCALE GENOMIC DNA]</scope>
    <source>
        <strain evidence="10">36N120E</strain>
    </source>
</reference>
<keyword evidence="7 8" id="KW-0472">Membrane</keyword>
<dbReference type="AlphaFoldDB" id="A0A0V0QYL8"/>
<feature type="repeat" description="Solcar" evidence="8">
    <location>
        <begin position="13"/>
        <end position="102"/>
    </location>
</feature>
<dbReference type="InterPro" id="IPR018108">
    <property type="entry name" value="MCP_transmembrane"/>
</dbReference>
<dbReference type="Gene3D" id="1.50.40.10">
    <property type="entry name" value="Mitochondrial carrier domain"/>
    <property type="match status" value="1"/>
</dbReference>
<dbReference type="PANTHER" id="PTHR45683">
    <property type="entry name" value="MITOCHONDRIAL NICOTINAMIDE ADENINE DINUCLEOTIDE TRANSPORTER 1-RELATED-RELATED"/>
    <property type="match status" value="1"/>
</dbReference>
<dbReference type="GO" id="GO:0016020">
    <property type="term" value="C:membrane"/>
    <property type="evidence" value="ECO:0007669"/>
    <property type="project" value="UniProtKB-SubCell"/>
</dbReference>
<keyword evidence="11" id="KW-1185">Reference proteome</keyword>
<name>A0A0V0QYL8_PSEPJ</name>
<keyword evidence="6" id="KW-1133">Transmembrane helix</keyword>
<evidence type="ECO:0000256" key="1">
    <source>
        <dbReference type="ARBA" id="ARBA00004141"/>
    </source>
</evidence>
<evidence type="ECO:0000256" key="9">
    <source>
        <dbReference type="RuleBase" id="RU000488"/>
    </source>
</evidence>
<keyword evidence="5" id="KW-0677">Repeat</keyword>
<sequence length="235" mass="26848">MATQIQQQKKNNHLWKYELISGLVAGFVSVTCCAPLDITRTRLNVQHGTNSAGKYQGFLNALTTIYKEEGFLGFYKGYKATSITYPIFHSMFFSIYNYVKPKVEKHLNHKTNILQYVVASCSSGFISDVLTNPLWLVRTRMQVQFLHDQNCTKYNSVIQTIRSIYHEEGFQALFKGLGASLLGLTHVAIYFPIYENLKIYVKDQKNGEELNSTDIFNISVFSKSKQLLSSEINLQ</sequence>
<protein>
    <submittedName>
        <fullName evidence="10">Mitochondrial carrier domain</fullName>
    </submittedName>
</protein>
<comment type="subcellular location">
    <subcellularLocation>
        <location evidence="1">Membrane</location>
        <topology evidence="1">Multi-pass membrane protein</topology>
    </subcellularLocation>
</comment>
<comment type="caution">
    <text evidence="10">The sequence shown here is derived from an EMBL/GenBank/DDBJ whole genome shotgun (WGS) entry which is preliminary data.</text>
</comment>
<comment type="similarity">
    <text evidence="2 9">Belongs to the mitochondrial carrier (TC 2.A.29) family.</text>
</comment>
<keyword evidence="4 8" id="KW-0812">Transmembrane</keyword>
<evidence type="ECO:0000256" key="8">
    <source>
        <dbReference type="PROSITE-ProRule" id="PRU00282"/>
    </source>
</evidence>
<organism evidence="10 11">
    <name type="scientific">Pseudocohnilembus persalinus</name>
    <name type="common">Ciliate</name>
    <dbReference type="NCBI Taxonomy" id="266149"/>
    <lineage>
        <taxon>Eukaryota</taxon>
        <taxon>Sar</taxon>
        <taxon>Alveolata</taxon>
        <taxon>Ciliophora</taxon>
        <taxon>Intramacronucleata</taxon>
        <taxon>Oligohymenophorea</taxon>
        <taxon>Scuticociliatia</taxon>
        <taxon>Philasterida</taxon>
        <taxon>Pseudocohnilembidae</taxon>
        <taxon>Pseudocohnilembus</taxon>
    </lineage>
</organism>
<evidence type="ECO:0000313" key="10">
    <source>
        <dbReference type="EMBL" id="KRX07165.1"/>
    </source>
</evidence>
<evidence type="ECO:0000256" key="5">
    <source>
        <dbReference type="ARBA" id="ARBA00022737"/>
    </source>
</evidence>
<evidence type="ECO:0000256" key="6">
    <source>
        <dbReference type="ARBA" id="ARBA00022989"/>
    </source>
</evidence>
<dbReference type="PROSITE" id="PS50920">
    <property type="entry name" value="SOLCAR"/>
    <property type="match status" value="2"/>
</dbReference>
<dbReference type="GO" id="GO:0055085">
    <property type="term" value="P:transmembrane transport"/>
    <property type="evidence" value="ECO:0007669"/>
    <property type="project" value="InterPro"/>
</dbReference>
<evidence type="ECO:0000256" key="4">
    <source>
        <dbReference type="ARBA" id="ARBA00022692"/>
    </source>
</evidence>
<dbReference type="OrthoDB" id="428293at2759"/>
<dbReference type="InParanoid" id="A0A0V0QYL8"/>
<dbReference type="SUPFAM" id="SSF103506">
    <property type="entry name" value="Mitochondrial carrier"/>
    <property type="match status" value="1"/>
</dbReference>
<evidence type="ECO:0000256" key="3">
    <source>
        <dbReference type="ARBA" id="ARBA00022448"/>
    </source>
</evidence>
<dbReference type="Pfam" id="PF00153">
    <property type="entry name" value="Mito_carr"/>
    <property type="match status" value="2"/>
</dbReference>
<dbReference type="InterPro" id="IPR023395">
    <property type="entry name" value="MCP_dom_sf"/>
</dbReference>
<keyword evidence="3 9" id="KW-0813">Transport</keyword>
<dbReference type="Proteomes" id="UP000054937">
    <property type="component" value="Unassembled WGS sequence"/>
</dbReference>
<dbReference type="EMBL" id="LDAU01000086">
    <property type="protein sequence ID" value="KRX07165.1"/>
    <property type="molecule type" value="Genomic_DNA"/>
</dbReference>
<evidence type="ECO:0000256" key="7">
    <source>
        <dbReference type="ARBA" id="ARBA00023136"/>
    </source>
</evidence>
<evidence type="ECO:0000313" key="11">
    <source>
        <dbReference type="Proteomes" id="UP000054937"/>
    </source>
</evidence>
<dbReference type="InterPro" id="IPR044712">
    <property type="entry name" value="SLC25A32-like"/>
</dbReference>
<dbReference type="GO" id="GO:0006862">
    <property type="term" value="P:nucleotide transport"/>
    <property type="evidence" value="ECO:0007669"/>
    <property type="project" value="InterPro"/>
</dbReference>
<gene>
    <name evidence="10" type="ORF">PPERSA_00075</name>
</gene>
<evidence type="ECO:0000256" key="2">
    <source>
        <dbReference type="ARBA" id="ARBA00006375"/>
    </source>
</evidence>
<dbReference type="OMA" id="CLQYADH"/>
<feature type="repeat" description="Solcar" evidence="8">
    <location>
        <begin position="111"/>
        <end position="200"/>
    </location>
</feature>
<proteinExistence type="inferred from homology"/>
<accession>A0A0V0QYL8</accession>